<keyword evidence="7" id="KW-0788">Thiol protease</keyword>
<feature type="compositionally biased region" description="Basic and acidic residues" evidence="8">
    <location>
        <begin position="362"/>
        <end position="381"/>
    </location>
</feature>
<evidence type="ECO:0000256" key="7">
    <source>
        <dbReference type="ARBA" id="ARBA00022807"/>
    </source>
</evidence>
<dbReference type="Pfam" id="PF00443">
    <property type="entry name" value="UCH"/>
    <property type="match status" value="1"/>
</dbReference>
<protein>
    <recommendedName>
        <fullName evidence="3">ubiquitinyl hydrolase 1</fullName>
        <ecNumber evidence="3">3.4.19.12</ecNumber>
    </recommendedName>
</protein>
<feature type="compositionally biased region" description="Polar residues" evidence="8">
    <location>
        <begin position="623"/>
        <end position="652"/>
    </location>
</feature>
<evidence type="ECO:0000313" key="10">
    <source>
        <dbReference type="EMBL" id="ORY27212.1"/>
    </source>
</evidence>
<dbReference type="EMBL" id="MCFC01000040">
    <property type="protein sequence ID" value="ORY27212.1"/>
    <property type="molecule type" value="Genomic_DNA"/>
</dbReference>
<dbReference type="PROSITE" id="PS00973">
    <property type="entry name" value="USP_2"/>
    <property type="match status" value="1"/>
</dbReference>
<comment type="similarity">
    <text evidence="2">Belongs to the peptidase C19 family.</text>
</comment>
<proteinExistence type="inferred from homology"/>
<evidence type="ECO:0000256" key="1">
    <source>
        <dbReference type="ARBA" id="ARBA00000707"/>
    </source>
</evidence>
<dbReference type="AlphaFoldDB" id="A0A1Y2AXD2"/>
<feature type="region of interest" description="Disordered" evidence="8">
    <location>
        <begin position="1"/>
        <end position="48"/>
    </location>
</feature>
<dbReference type="InterPro" id="IPR028889">
    <property type="entry name" value="USP"/>
</dbReference>
<dbReference type="SUPFAM" id="SSF54001">
    <property type="entry name" value="Cysteine proteinases"/>
    <property type="match status" value="1"/>
</dbReference>
<evidence type="ECO:0000256" key="2">
    <source>
        <dbReference type="ARBA" id="ARBA00009085"/>
    </source>
</evidence>
<feature type="region of interest" description="Disordered" evidence="8">
    <location>
        <begin position="529"/>
        <end position="691"/>
    </location>
</feature>
<dbReference type="InterPro" id="IPR050164">
    <property type="entry name" value="Peptidase_C19"/>
</dbReference>
<dbReference type="InterPro" id="IPR038765">
    <property type="entry name" value="Papain-like_cys_pep_sf"/>
</dbReference>
<keyword evidence="6" id="KW-0378">Hydrolase</keyword>
<evidence type="ECO:0000259" key="9">
    <source>
        <dbReference type="PROSITE" id="PS50235"/>
    </source>
</evidence>
<feature type="compositionally biased region" description="Low complexity" evidence="8">
    <location>
        <begin position="1"/>
        <end position="16"/>
    </location>
</feature>
<dbReference type="EC" id="3.4.19.12" evidence="3"/>
<dbReference type="Proteomes" id="UP000193986">
    <property type="component" value="Unassembled WGS sequence"/>
</dbReference>
<evidence type="ECO:0000313" key="11">
    <source>
        <dbReference type="Proteomes" id="UP000193986"/>
    </source>
</evidence>
<dbReference type="GO" id="GO:0005829">
    <property type="term" value="C:cytosol"/>
    <property type="evidence" value="ECO:0007669"/>
    <property type="project" value="TreeGrafter"/>
</dbReference>
<dbReference type="PANTHER" id="PTHR24006:SF888">
    <property type="entry name" value="UBIQUITIN CARBOXYL-TERMINAL HYDROLASE 30"/>
    <property type="match status" value="1"/>
</dbReference>
<feature type="region of interest" description="Disordered" evidence="8">
    <location>
        <begin position="329"/>
        <end position="449"/>
    </location>
</feature>
<keyword evidence="4" id="KW-0645">Protease</keyword>
<reference evidence="10 11" key="1">
    <citation type="submission" date="2016-07" db="EMBL/GenBank/DDBJ databases">
        <title>Pervasive Adenine N6-methylation of Active Genes in Fungi.</title>
        <authorList>
            <consortium name="DOE Joint Genome Institute"/>
            <person name="Mondo S.J."/>
            <person name="Dannebaum R.O."/>
            <person name="Kuo R.C."/>
            <person name="Labutti K."/>
            <person name="Haridas S."/>
            <person name="Kuo A."/>
            <person name="Salamov A."/>
            <person name="Ahrendt S.R."/>
            <person name="Lipzen A."/>
            <person name="Sullivan W."/>
            <person name="Andreopoulos W.B."/>
            <person name="Clum A."/>
            <person name="Lindquist E."/>
            <person name="Daum C."/>
            <person name="Ramamoorthy G.K."/>
            <person name="Gryganskyi A."/>
            <person name="Culley D."/>
            <person name="Magnuson J.K."/>
            <person name="James T.Y."/>
            <person name="O'Malley M.A."/>
            <person name="Stajich J.E."/>
            <person name="Spatafora J.W."/>
            <person name="Visel A."/>
            <person name="Grigoriev I.V."/>
        </authorList>
    </citation>
    <scope>NUCLEOTIDE SEQUENCE [LARGE SCALE GENOMIC DNA]</scope>
    <source>
        <strain evidence="10 11">68-887.2</strain>
    </source>
</reference>
<dbReference type="OrthoDB" id="420187at2759"/>
<feature type="compositionally biased region" description="Low complexity" evidence="8">
    <location>
        <begin position="590"/>
        <end position="603"/>
    </location>
</feature>
<dbReference type="InParanoid" id="A0A1Y2AXD2"/>
<sequence>MTTSPSITPRPSISGPPTAPEYDSPRNHDVPSSPSSGPIARPPPPAAGLPRALKPIGIVNEQNTCFLNSTFQALSSTAPLISLLTASSESVLRSSPLTTLPPPVISPSLIPSLQPSALEPPIYQLLPVTRAFTNSLVKAWKMKDAGGGTTGSAEMSPGRSMSLRNLLKELARKYDQYDDYAQQDAHELLRHLLDSMEMEEKDVIKRLQPQPPLGEGRRKYSANAVSPMVSPLPSPVQSGPSSPIGVRFDESATPMPGRSGRDVADEDQQVPQNERMVPFTDVLFGGSLASVVVCESCRSVSHTYEGFLDISLSLKGDEPRARKRDRLKAMASKLRPGKPSKTPSDSSLSHNHSVYSESEISDNEHRNPSRRNSLDQDDRPVEGANLSRNSSAKGFGIKNKASFSFRRSKGSRPGSSTSSSIQPSAETEKPPPVPSIPNSPVNGGKVHGIGPTPAQAAYIQRILSGPVAADPGDPLARLRAANSGDLTHIEITAETGLLESLKAFTSVEVLEGDNAFACKKCWKIKTGRYPGGAHQPTVKEEDEEDDGTMTSPAVLSSRRVVPPSISIVGSDSGSDRVSSPLEEDNLHLGRAGSMTSQASSSSARRPRREPSPLRRQLADGLERSTSIATSSYADQSSIASITERSSINSDTTRPVHEHALQDDGLSDTDSSDEEPPHPSELPIGRPRMPARRKSTHFVLRRAFKRYLIAKAPEVLVFHFKRFKQTQKTSLTFTSFYDLKKVDDFISFPETFDLAPFLTPNRNDYKVVPTSSGPRAPYMDWPSPEHGPEMKPVMYKLYALVVHLGTMIGGHYVAYCLVDPDKMFTEDTSTPVHAMNGLKLNGDGLEESHAAQLGPKKDKRVWCFCSDTSIRLASVEEVLKARAYLCFYERVVT</sequence>
<evidence type="ECO:0000256" key="4">
    <source>
        <dbReference type="ARBA" id="ARBA00022670"/>
    </source>
</evidence>
<dbReference type="PROSITE" id="PS50235">
    <property type="entry name" value="USP_3"/>
    <property type="match status" value="1"/>
</dbReference>
<dbReference type="InterPro" id="IPR001394">
    <property type="entry name" value="Peptidase_C19_UCH"/>
</dbReference>
<feature type="compositionally biased region" description="Basic and acidic residues" evidence="8">
    <location>
        <begin position="608"/>
        <end position="622"/>
    </location>
</feature>
<feature type="compositionally biased region" description="Polar residues" evidence="8">
    <location>
        <begin position="341"/>
        <end position="358"/>
    </location>
</feature>
<evidence type="ECO:0000256" key="8">
    <source>
        <dbReference type="SAM" id="MobiDB-lite"/>
    </source>
</evidence>
<dbReference type="GO" id="GO:0006508">
    <property type="term" value="P:proteolysis"/>
    <property type="evidence" value="ECO:0007669"/>
    <property type="project" value="UniProtKB-KW"/>
</dbReference>
<comment type="catalytic activity">
    <reaction evidence="1">
        <text>Thiol-dependent hydrolysis of ester, thioester, amide, peptide and isopeptide bonds formed by the C-terminal Gly of ubiquitin (a 76-residue protein attached to proteins as an intracellular targeting signal).</text>
        <dbReference type="EC" id="3.4.19.12"/>
    </reaction>
</comment>
<dbReference type="STRING" id="71784.A0A1Y2AXD2"/>
<feature type="domain" description="USP" evidence="9">
    <location>
        <begin position="56"/>
        <end position="890"/>
    </location>
</feature>
<name>A0A1Y2AXD2_9TREE</name>
<dbReference type="Gene3D" id="3.90.70.10">
    <property type="entry name" value="Cysteine proteinases"/>
    <property type="match status" value="1"/>
</dbReference>
<dbReference type="GO" id="GO:0016579">
    <property type="term" value="P:protein deubiquitination"/>
    <property type="evidence" value="ECO:0007669"/>
    <property type="project" value="InterPro"/>
</dbReference>
<keyword evidence="5" id="KW-0833">Ubl conjugation pathway</keyword>
<feature type="compositionally biased region" description="Acidic residues" evidence="8">
    <location>
        <begin position="664"/>
        <end position="673"/>
    </location>
</feature>
<keyword evidence="11" id="KW-1185">Reference proteome</keyword>
<evidence type="ECO:0000256" key="3">
    <source>
        <dbReference type="ARBA" id="ARBA00012759"/>
    </source>
</evidence>
<dbReference type="GO" id="GO:0004843">
    <property type="term" value="F:cysteine-type deubiquitinase activity"/>
    <property type="evidence" value="ECO:0007669"/>
    <property type="project" value="UniProtKB-EC"/>
</dbReference>
<dbReference type="PANTHER" id="PTHR24006">
    <property type="entry name" value="UBIQUITIN CARBOXYL-TERMINAL HYDROLASE"/>
    <property type="match status" value="1"/>
</dbReference>
<comment type="caution">
    <text evidence="10">The sequence shown here is derived from an EMBL/GenBank/DDBJ whole genome shotgun (WGS) entry which is preliminary data.</text>
</comment>
<accession>A0A1Y2AXD2</accession>
<feature type="compositionally biased region" description="Low complexity" evidence="8">
    <location>
        <begin position="411"/>
        <end position="424"/>
    </location>
</feature>
<feature type="compositionally biased region" description="Low complexity" evidence="8">
    <location>
        <begin position="559"/>
        <end position="579"/>
    </location>
</feature>
<evidence type="ECO:0000256" key="6">
    <source>
        <dbReference type="ARBA" id="ARBA00022801"/>
    </source>
</evidence>
<dbReference type="GO" id="GO:0005634">
    <property type="term" value="C:nucleus"/>
    <property type="evidence" value="ECO:0007669"/>
    <property type="project" value="TreeGrafter"/>
</dbReference>
<dbReference type="InterPro" id="IPR018200">
    <property type="entry name" value="USP_CS"/>
</dbReference>
<organism evidence="10 11">
    <name type="scientific">Naematelia encephala</name>
    <dbReference type="NCBI Taxonomy" id="71784"/>
    <lineage>
        <taxon>Eukaryota</taxon>
        <taxon>Fungi</taxon>
        <taxon>Dikarya</taxon>
        <taxon>Basidiomycota</taxon>
        <taxon>Agaricomycotina</taxon>
        <taxon>Tremellomycetes</taxon>
        <taxon>Tremellales</taxon>
        <taxon>Naemateliaceae</taxon>
        <taxon>Naematelia</taxon>
    </lineage>
</organism>
<feature type="region of interest" description="Disordered" evidence="8">
    <location>
        <begin position="249"/>
        <end position="271"/>
    </location>
</feature>
<gene>
    <name evidence="10" type="ORF">BCR39DRAFT_539027</name>
</gene>
<evidence type="ECO:0000256" key="5">
    <source>
        <dbReference type="ARBA" id="ARBA00022786"/>
    </source>
</evidence>